<feature type="compositionally biased region" description="Polar residues" evidence="1">
    <location>
        <begin position="44"/>
        <end position="57"/>
    </location>
</feature>
<organism evidence="3 4">
    <name type="scientific">Funneliformis caledonium</name>
    <dbReference type="NCBI Taxonomy" id="1117310"/>
    <lineage>
        <taxon>Eukaryota</taxon>
        <taxon>Fungi</taxon>
        <taxon>Fungi incertae sedis</taxon>
        <taxon>Mucoromycota</taxon>
        <taxon>Glomeromycotina</taxon>
        <taxon>Glomeromycetes</taxon>
        <taxon>Glomerales</taxon>
        <taxon>Glomeraceae</taxon>
        <taxon>Funneliformis</taxon>
    </lineage>
</organism>
<evidence type="ECO:0000256" key="2">
    <source>
        <dbReference type="SAM" id="Phobius"/>
    </source>
</evidence>
<gene>
    <name evidence="3" type="ORF">FCALED_LOCUS11786</name>
</gene>
<feature type="compositionally biased region" description="Basic residues" evidence="1">
    <location>
        <begin position="58"/>
        <end position="73"/>
    </location>
</feature>
<keyword evidence="2" id="KW-0812">Transmembrane</keyword>
<comment type="caution">
    <text evidence="3">The sequence shown here is derived from an EMBL/GenBank/DDBJ whole genome shotgun (WGS) entry which is preliminary data.</text>
</comment>
<accession>A0A9N9E5P5</accession>
<name>A0A9N9E5P5_9GLOM</name>
<feature type="non-terminal residue" evidence="3">
    <location>
        <position position="113"/>
    </location>
</feature>
<dbReference type="Proteomes" id="UP000789570">
    <property type="component" value="Unassembled WGS sequence"/>
</dbReference>
<feature type="transmembrane region" description="Helical" evidence="2">
    <location>
        <begin position="7"/>
        <end position="24"/>
    </location>
</feature>
<proteinExistence type="predicted"/>
<dbReference type="EMBL" id="CAJVPQ010005219">
    <property type="protein sequence ID" value="CAG8666131.1"/>
    <property type="molecule type" value="Genomic_DNA"/>
</dbReference>
<dbReference type="AlphaFoldDB" id="A0A9N9E5P5"/>
<evidence type="ECO:0000313" key="3">
    <source>
        <dbReference type="EMBL" id="CAG8666131.1"/>
    </source>
</evidence>
<sequence length="113" mass="13083">MASHRPLIFPLIIICFLTVTFFYLEYNSLEDNSNALTSKEPISGANNASQLNSTTFKKVSKQIPKKSTSRHKQYGPIPFREKMECDGYHEKKGISFQQLWNWPPVRVFIGIWT</sequence>
<keyword evidence="2" id="KW-1133">Transmembrane helix</keyword>
<keyword evidence="4" id="KW-1185">Reference proteome</keyword>
<evidence type="ECO:0000256" key="1">
    <source>
        <dbReference type="SAM" id="MobiDB-lite"/>
    </source>
</evidence>
<feature type="region of interest" description="Disordered" evidence="1">
    <location>
        <begin position="37"/>
        <end position="75"/>
    </location>
</feature>
<evidence type="ECO:0000313" key="4">
    <source>
        <dbReference type="Proteomes" id="UP000789570"/>
    </source>
</evidence>
<reference evidence="3" key="1">
    <citation type="submission" date="2021-06" db="EMBL/GenBank/DDBJ databases">
        <authorList>
            <person name="Kallberg Y."/>
            <person name="Tangrot J."/>
            <person name="Rosling A."/>
        </authorList>
    </citation>
    <scope>NUCLEOTIDE SEQUENCE</scope>
    <source>
        <strain evidence="3">UK204</strain>
    </source>
</reference>
<keyword evidence="2" id="KW-0472">Membrane</keyword>
<protein>
    <submittedName>
        <fullName evidence="3">2939_t:CDS:1</fullName>
    </submittedName>
</protein>